<keyword evidence="4" id="KW-1185">Reference proteome</keyword>
<feature type="region of interest" description="Disordered" evidence="1">
    <location>
        <begin position="2129"/>
        <end position="2228"/>
    </location>
</feature>
<dbReference type="PANTHER" id="PTHR47839">
    <property type="entry name" value="DOMAIN PROTEIN, PUTATIVE (AFU_ORTHOLOGUE AFUA_6G04830)-RELATED"/>
    <property type="match status" value="1"/>
</dbReference>
<dbReference type="InterPro" id="IPR032675">
    <property type="entry name" value="LRR_dom_sf"/>
</dbReference>
<dbReference type="EMBL" id="JACAZE010000015">
    <property type="protein sequence ID" value="KAF7298204.1"/>
    <property type="molecule type" value="Genomic_DNA"/>
</dbReference>
<feature type="compositionally biased region" description="Low complexity" evidence="1">
    <location>
        <begin position="2211"/>
        <end position="2221"/>
    </location>
</feature>
<proteinExistence type="predicted"/>
<evidence type="ECO:0000259" key="2">
    <source>
        <dbReference type="Pfam" id="PF25794"/>
    </source>
</evidence>
<dbReference type="Gene3D" id="3.80.10.10">
    <property type="entry name" value="Ribonuclease Inhibitor"/>
    <property type="match status" value="1"/>
</dbReference>
<accession>A0A8H6SF19</accession>
<comment type="caution">
    <text evidence="3">The sequence shown here is derived from an EMBL/GenBank/DDBJ whole genome shotgun (WGS) entry which is preliminary data.</text>
</comment>
<feature type="compositionally biased region" description="Polar residues" evidence="1">
    <location>
        <begin position="601"/>
        <end position="623"/>
    </location>
</feature>
<feature type="region of interest" description="Disordered" evidence="1">
    <location>
        <begin position="426"/>
        <end position="448"/>
    </location>
</feature>
<dbReference type="InterPro" id="IPR058210">
    <property type="entry name" value="SACS/Nov_dom"/>
</dbReference>
<dbReference type="PANTHER" id="PTHR47839:SF1">
    <property type="entry name" value="DOMAIN PROTEIN, PUTATIVE (AFU_ORTHOLOGUE AFUA_6G04830)-RELATED"/>
    <property type="match status" value="1"/>
</dbReference>
<feature type="compositionally biased region" description="Polar residues" evidence="1">
    <location>
        <begin position="651"/>
        <end position="663"/>
    </location>
</feature>
<name>A0A8H6SF19_MYCCL</name>
<reference evidence="3" key="1">
    <citation type="submission" date="2020-05" db="EMBL/GenBank/DDBJ databases">
        <title>Mycena genomes resolve the evolution of fungal bioluminescence.</title>
        <authorList>
            <person name="Tsai I.J."/>
        </authorList>
    </citation>
    <scope>NUCLEOTIDE SEQUENCE</scope>
    <source>
        <strain evidence="3">110903Hualien_Pintung</strain>
    </source>
</reference>
<feature type="region of interest" description="Disordered" evidence="1">
    <location>
        <begin position="576"/>
        <end position="752"/>
    </location>
</feature>
<gene>
    <name evidence="3" type="ORF">HMN09_01042300</name>
</gene>
<dbReference type="InterPro" id="IPR022155">
    <property type="entry name" value="DUF3684"/>
</dbReference>
<feature type="compositionally biased region" description="Basic and acidic residues" evidence="1">
    <location>
        <begin position="576"/>
        <end position="597"/>
    </location>
</feature>
<feature type="domain" description="Sacsin/Nov" evidence="2">
    <location>
        <begin position="786"/>
        <end position="886"/>
    </location>
</feature>
<dbReference type="InterPro" id="IPR036890">
    <property type="entry name" value="HATPase_C_sf"/>
</dbReference>
<dbReference type="Gene3D" id="3.30.565.10">
    <property type="entry name" value="Histidine kinase-like ATPase, C-terminal domain"/>
    <property type="match status" value="1"/>
</dbReference>
<sequence length="2416" mass="266706">MACPPPLLDESVLDNIVSRALELDPSLRTVFLASLGSQLHASATRVLFKTLSLPDDSRIFAQQTRTNLSSLLANPARYAPNVRRIVVTDPIVPDDGALEPIVAEALVFLLEVCSGLEELLWESVVFPPDGICESISAYNPRLTRISLSHPPLSPRSNLKWDALSLPLLATVPLTSMRVSRLSQHGARGFCQLLDSFGAASQLQSLAIDFVWLDDSLCEKIVVAGRKLRELTLSTNGTKLSERGVCAILEGCELLEEFVLDEVQGRLSKSLWTKPVSFPPALKTIRVVISESGPHHSWARDHLESIHAVLSLPSLSTLDVTRREPLPTIHCDVPIYDGPIDDTVALKPVSAAFMDRVKEKSELTTLRCDFWSFTPAELKQILECFPKLEHLLLCIDGPFAKLVTLTSNLSNLRELCVSILPEHAPGKPPTPLVPATNPQTSLPTPSESPVLKSKAALPQLPDLDQLQTQDTSMPLLRDVKRFMRKCPRLELLAWCGKNGRGSWVMTRASNAVSKSTSAAVEYQPPRIEDEVWEAVKREQSIQDAMKRGWGGFTETERSGSTWTGATAEAYAIQRLAAEKEKEEATSPVERTKPRDPTKRTRLSSVSTSATGVSPETSPVQQQTPLTPPMSERGSSEEPIISRTRSVSEPRPKQQNRQRTPSASTSGGRGKQQQRERGSSNSTRGGSSTTKKMGANGKASTGRETHKSERGGRNNASRRQTAAYLQHGETRNVQRLPNSRPKKAIRLSQAARRPTAPRNLVAALMSTTRDALWSAGYDDAVEVNQRALIDKVLARYSGEFTVFRELLQNSDDARSRTVHIQFQSTTGSSDNSQLPDLKSVLCAQWVFRNDGVEFRAEDWQRLKKIAEGNPDEDKIGAFGVGFYSLFSLFARRGTLPADSNEKSWTSFEMPLRQPIPMPVAFDFARFLSSSITFMASLCEVEVYLDDKCLLKLRKSSGVPKAFGLPKGLQNRSRMGTMNVTGINSTSLRIEAEIMRWVYTSGSEKPKPKPAPKAQEKSSFFSWFSSTPQRVATPLPVVPEEKIDLLAVSETSVSLSVFSAEIAVHLDKNAIAELHRATKKNPPAKLRYDLIYTGKEQYDASTKEDEQHPFAAATGSVFQGLRADLEGTGSTRIFIGHATAQTTGLGGHMSSRFIPTVERESIDLMDRQVAAWNKELLWVGGYLARTAYERELGDVRELWTGALKPGAALEKDADLTKWLQARALHTMRFFSFRSSTPSGDVSSLIEAAFFSCGSMQEFPLISTVGVRPAGTVRYPDPTFGFLKELAVLPDEVVSEASGLVKSLQLRGVVKAITFHDVLNELRARPLGETDMIACLSWWIKSFNGASDPQSMLTIRSELLNAAVLVTKDDQIVQLGAVKHVLNPRSAIPLDGPLPEHLLPFTISKQLPFGSLTSALPWTELSVVEWLRHICSARVCGSSCPSEHNLSLSAPWAERVLFVLSGTWASLSDAAKADVQTILKGVTCIPTSAGLVAPGDAYFPIVQRLFNDLPVVTLTSGALKPATERLLQDLGVRKHVDLQVVFNRMIKTNEWSIFELTRYLVDVKSSLSQTEWTRLKMTAAFSREHAASDPSPKKYCAKDLYEPLDSLRQLGLPIIDWGQHKWRASSDQAKLLFDLGLLRFPPLDVLINLCSGADEKVRNAALQFLLDNITTRYPAYDPSNFYEVAYLPALRDSRPSLGCPRDVFINADYSAFGPFLVFSLGPDAALKLKVAQHPPTNRLAAFLESTRSTNISEARKWFTILAGRISDFSSSELKRLSQSAIVPVSAKDAKDTSLRWLPPSQCFFGSSDKAGVHSNLFVFVDFGSAGNRFLAACGAKDSPSIEQVCQMLLADPRHFYNLAGGPASFLSELRNIAVNHRQISSATLAKMKKQPVLLGSLRKSAAADIDYDENPVEQYDLKRADQIVIADDNNALQQFGDALHTAPPEDTLEEFYMLLGSRKLSSLVKEEYRTSAELKDPRPPLEIRTLILERLPLFLHEHTHARTRVTYNWLTNEQNFVVTSFGKLSVTKTLTFGDIHKSKTQEASAVAKRDRSGPIHLWIAGNSQVDMYEVATSLNRLLFDSPKTNDALLFMTILSTDLKALKRRGYNVDRILKKQHDLRQAALEEQAKLNAQNAKLMAQQQQQSAPALPSIPSTTTTPLPAPASNNIPIADKPASSGGMMNSLKRRLNATINPGDRSSAYSPTPESAPVAPPIPAATRPRPSSSTKTATPLSNISSNIDMAVQACRPEANNLIHNREQMQQVNESLNEGYCDISGRAGDLKAVGEISGIKVFVSQEVANPRTFMRSKDEPLMQFAPIIRGLAQVYNLPLSSLHIFYDEVGGLIAFNRGGSLFLNLRFFQSWHEVDVTAGRPQAAYISWYFTLAHEIAHNLVQPHNSEHEFYFSAISERYFQTLAAKLSQL</sequence>
<evidence type="ECO:0000313" key="3">
    <source>
        <dbReference type="EMBL" id="KAF7298204.1"/>
    </source>
</evidence>
<protein>
    <recommendedName>
        <fullName evidence="2">Sacsin/Nov domain-containing protein</fullName>
    </recommendedName>
</protein>
<dbReference type="Proteomes" id="UP000613580">
    <property type="component" value="Unassembled WGS sequence"/>
</dbReference>
<feature type="compositionally biased region" description="Polar residues" evidence="1">
    <location>
        <begin position="435"/>
        <end position="446"/>
    </location>
</feature>
<evidence type="ECO:0000313" key="4">
    <source>
        <dbReference type="Proteomes" id="UP000613580"/>
    </source>
</evidence>
<feature type="compositionally biased region" description="Low complexity" evidence="1">
    <location>
        <begin position="2129"/>
        <end position="2160"/>
    </location>
</feature>
<dbReference type="Pfam" id="PF12449">
    <property type="entry name" value="DUF3684"/>
    <property type="match status" value="1"/>
</dbReference>
<dbReference type="SUPFAM" id="SSF52047">
    <property type="entry name" value="RNI-like"/>
    <property type="match status" value="1"/>
</dbReference>
<dbReference type="Pfam" id="PF25794">
    <property type="entry name" value="SACS"/>
    <property type="match status" value="1"/>
</dbReference>
<organism evidence="3 4">
    <name type="scientific">Mycena chlorophos</name>
    <name type="common">Agaric fungus</name>
    <name type="synonym">Agaricus chlorophos</name>
    <dbReference type="NCBI Taxonomy" id="658473"/>
    <lineage>
        <taxon>Eukaryota</taxon>
        <taxon>Fungi</taxon>
        <taxon>Dikarya</taxon>
        <taxon>Basidiomycota</taxon>
        <taxon>Agaricomycotina</taxon>
        <taxon>Agaricomycetes</taxon>
        <taxon>Agaricomycetidae</taxon>
        <taxon>Agaricales</taxon>
        <taxon>Marasmiineae</taxon>
        <taxon>Mycenaceae</taxon>
        <taxon>Mycena</taxon>
    </lineage>
</organism>
<dbReference type="OrthoDB" id="10031156at2759"/>
<dbReference type="SUPFAM" id="SSF55874">
    <property type="entry name" value="ATPase domain of HSP90 chaperone/DNA topoisomerase II/histidine kinase"/>
    <property type="match status" value="1"/>
</dbReference>
<evidence type="ECO:0000256" key="1">
    <source>
        <dbReference type="SAM" id="MobiDB-lite"/>
    </source>
</evidence>
<feature type="compositionally biased region" description="Basic and acidic residues" evidence="1">
    <location>
        <begin position="699"/>
        <end position="710"/>
    </location>
</feature>
<feature type="compositionally biased region" description="Low complexity" evidence="1">
    <location>
        <begin position="677"/>
        <end position="688"/>
    </location>
</feature>